<dbReference type="eggNOG" id="COG0823">
    <property type="taxonomic scope" value="Bacteria"/>
</dbReference>
<accession>D2R357</accession>
<reference evidence="3 4" key="1">
    <citation type="journal article" date="2009" name="Stand. Genomic Sci.">
        <title>Complete genome sequence of Pirellula staleyi type strain (ATCC 27377).</title>
        <authorList>
            <person name="Clum A."/>
            <person name="Tindall B.J."/>
            <person name="Sikorski J."/>
            <person name="Ivanova N."/>
            <person name="Mavrommatis K."/>
            <person name="Lucas S."/>
            <person name="Glavina del Rio T."/>
            <person name="Nolan M."/>
            <person name="Chen F."/>
            <person name="Tice H."/>
            <person name="Pitluck S."/>
            <person name="Cheng J.F."/>
            <person name="Chertkov O."/>
            <person name="Brettin T."/>
            <person name="Han C."/>
            <person name="Detter J.C."/>
            <person name="Kuske C."/>
            <person name="Bruce D."/>
            <person name="Goodwin L."/>
            <person name="Ovchinikova G."/>
            <person name="Pati A."/>
            <person name="Mikhailova N."/>
            <person name="Chen A."/>
            <person name="Palaniappan K."/>
            <person name="Land M."/>
            <person name="Hauser L."/>
            <person name="Chang Y.J."/>
            <person name="Jeffries C.D."/>
            <person name="Chain P."/>
            <person name="Rohde M."/>
            <person name="Goker M."/>
            <person name="Bristow J."/>
            <person name="Eisen J.A."/>
            <person name="Markowitz V."/>
            <person name="Hugenholtz P."/>
            <person name="Kyrpides N.C."/>
            <person name="Klenk H.P."/>
            <person name="Lapidus A."/>
        </authorList>
    </citation>
    <scope>NUCLEOTIDE SEQUENCE [LARGE SCALE GENOMIC DNA]</scope>
    <source>
        <strain evidence="4">ATCC 27377 / DSM 6068 / ICPB 4128</strain>
    </source>
</reference>
<dbReference type="STRING" id="530564.Psta_4140"/>
<dbReference type="InterPro" id="IPR011042">
    <property type="entry name" value="6-blade_b-propeller_TolB-like"/>
</dbReference>
<dbReference type="OrthoDB" id="108903at2"/>
<organism evidence="3 4">
    <name type="scientific">Pirellula staleyi (strain ATCC 27377 / DSM 6068 / ICPB 4128)</name>
    <name type="common">Pirella staleyi</name>
    <dbReference type="NCBI Taxonomy" id="530564"/>
    <lineage>
        <taxon>Bacteria</taxon>
        <taxon>Pseudomonadati</taxon>
        <taxon>Planctomycetota</taxon>
        <taxon>Planctomycetia</taxon>
        <taxon>Pirellulales</taxon>
        <taxon>Pirellulaceae</taxon>
        <taxon>Pirellula</taxon>
    </lineage>
</organism>
<dbReference type="AlphaFoldDB" id="D2R357"/>
<dbReference type="PANTHER" id="PTHR36842">
    <property type="entry name" value="PROTEIN TOLB HOMOLOG"/>
    <property type="match status" value="1"/>
</dbReference>
<evidence type="ECO:0000256" key="1">
    <source>
        <dbReference type="ARBA" id="ARBA00009820"/>
    </source>
</evidence>
<evidence type="ECO:0000313" key="4">
    <source>
        <dbReference type="Proteomes" id="UP000001887"/>
    </source>
</evidence>
<gene>
    <name evidence="3" type="ordered locus">Psta_4140</name>
</gene>
<dbReference type="PANTHER" id="PTHR36842:SF1">
    <property type="entry name" value="PROTEIN TOLB"/>
    <property type="match status" value="1"/>
</dbReference>
<dbReference type="Gene3D" id="2.120.10.30">
    <property type="entry name" value="TolB, C-terminal domain"/>
    <property type="match status" value="3"/>
</dbReference>
<evidence type="ECO:0000313" key="3">
    <source>
        <dbReference type="EMBL" id="ADB18790.1"/>
    </source>
</evidence>
<dbReference type="EMBL" id="CP001848">
    <property type="protein sequence ID" value="ADB18790.1"/>
    <property type="molecule type" value="Genomic_DNA"/>
</dbReference>
<feature type="chain" id="PRO_5003036025" evidence="2">
    <location>
        <begin position="25"/>
        <end position="360"/>
    </location>
</feature>
<sequence length="360" mass="39858" precursor="true">MKNRLLSLVTLLVGLTSVHTSVVAQPPGVASSGPSIEAKTLGNIKQLTSGFVKAGEGYFSPDGKQIVYQAQPLDYPFYQIFRQSLDGGRPLQISTGRGRTTCSYFSIDGTKILFASSHLDPAIDATEAAERKQQEEDKKSGVRRRYKWDFDPYTEMFEADLDGKILKQLTNEKGYDAEGAYSKDGKLIAFCSDRDGDADLYVMNSDGTGVRQLTNAPGYDGGPFISPDGKWVVFRSDRKEKDMLQLFVIGIDGKNETQLTDTNGVNWGPYWHPSEPIIIWSGADHSDPTARPNYDLWAARYEIASDGKFKLGTTQRVTDFAGADVLPVFSPDGKKLMWTSTRSDDHSSQLFLADFLLEVK</sequence>
<dbReference type="HOGENOM" id="CLU_048333_0_0_0"/>
<feature type="signal peptide" evidence="2">
    <location>
        <begin position="1"/>
        <end position="24"/>
    </location>
</feature>
<protein>
    <submittedName>
        <fullName evidence="3">WD40 domain protein beta Propeller</fullName>
    </submittedName>
</protein>
<name>D2R357_PIRSD</name>
<dbReference type="KEGG" id="psl:Psta_4140"/>
<comment type="similarity">
    <text evidence="1">Belongs to the TolB family.</text>
</comment>
<dbReference type="Pfam" id="PF07676">
    <property type="entry name" value="PD40"/>
    <property type="match status" value="4"/>
</dbReference>
<keyword evidence="2" id="KW-0732">Signal</keyword>
<dbReference type="InterPro" id="IPR011659">
    <property type="entry name" value="WD40"/>
</dbReference>
<dbReference type="SUPFAM" id="SSF82171">
    <property type="entry name" value="DPP6 N-terminal domain-like"/>
    <property type="match status" value="1"/>
</dbReference>
<proteinExistence type="inferred from homology"/>
<keyword evidence="4" id="KW-1185">Reference proteome</keyword>
<dbReference type="Proteomes" id="UP000001887">
    <property type="component" value="Chromosome"/>
</dbReference>
<evidence type="ECO:0000256" key="2">
    <source>
        <dbReference type="SAM" id="SignalP"/>
    </source>
</evidence>